<dbReference type="RefSeq" id="WP_150964198.1">
    <property type="nucleotide sequence ID" value="NZ_VZZJ01000010.1"/>
</dbReference>
<comment type="caution">
    <text evidence="1">The sequence shown here is derived from an EMBL/GenBank/DDBJ whole genome shotgun (WGS) entry which is preliminary data.</text>
</comment>
<accession>A0A6N6MTI2</accession>
<evidence type="ECO:0000313" key="2">
    <source>
        <dbReference type="Proteomes" id="UP000441523"/>
    </source>
</evidence>
<sequence>MRFDRNTRGEWIVDPDELARKLGIPCEQLKAEKILGFVHTLVVMGRGADLGRSQVTVQCREAAWQGVFDGAGHLIEECRLSPDDLPDGLVH</sequence>
<keyword evidence="2" id="KW-1185">Reference proteome</keyword>
<dbReference type="Pfam" id="PF20132">
    <property type="entry name" value="DUF6522"/>
    <property type="match status" value="1"/>
</dbReference>
<dbReference type="Proteomes" id="UP000441523">
    <property type="component" value="Unassembled WGS sequence"/>
</dbReference>
<protein>
    <submittedName>
        <fullName evidence="1">Uncharacterized protein</fullName>
    </submittedName>
</protein>
<organism evidence="1 2">
    <name type="scientific">Methylobacterium planeticum</name>
    <dbReference type="NCBI Taxonomy" id="2615211"/>
    <lineage>
        <taxon>Bacteria</taxon>
        <taxon>Pseudomonadati</taxon>
        <taxon>Pseudomonadota</taxon>
        <taxon>Alphaproteobacteria</taxon>
        <taxon>Hyphomicrobiales</taxon>
        <taxon>Methylobacteriaceae</taxon>
        <taxon>Methylobacterium</taxon>
    </lineage>
</organism>
<name>A0A6N6MTI2_9HYPH</name>
<reference evidence="1 2" key="1">
    <citation type="submission" date="2019-09" db="EMBL/GenBank/DDBJ databases">
        <title>YIM 132548 draft genome.</title>
        <authorList>
            <person name="Jiang L."/>
        </authorList>
    </citation>
    <scope>NUCLEOTIDE SEQUENCE [LARGE SCALE GENOMIC DNA]</scope>
    <source>
        <strain evidence="1 2">YIM 132548</strain>
    </source>
</reference>
<evidence type="ECO:0000313" key="1">
    <source>
        <dbReference type="EMBL" id="KAB1073008.1"/>
    </source>
</evidence>
<dbReference type="InterPro" id="IPR045389">
    <property type="entry name" value="DUF6522"/>
</dbReference>
<proteinExistence type="predicted"/>
<gene>
    <name evidence="1" type="ORF">F6X51_13585</name>
</gene>
<dbReference type="EMBL" id="VZZJ01000010">
    <property type="protein sequence ID" value="KAB1073008.1"/>
    <property type="molecule type" value="Genomic_DNA"/>
</dbReference>
<dbReference type="AlphaFoldDB" id="A0A6N6MTI2"/>